<dbReference type="GO" id="GO:0061669">
    <property type="term" value="P:spontaneous neurotransmitter secretion"/>
    <property type="evidence" value="ECO:0007669"/>
    <property type="project" value="TreeGrafter"/>
</dbReference>
<sequence length="153" mass="16704">MAGTAAAGWRRPQRVSMQEHMAIDVNPGPIQPIPLISDYFRISTPLLSLPGVPQTHTLQCLSPALHPSRSQTQSQRETLTTAFTLLFDVDNSTLHCTAHRAKGLKPPASGSLDTYVKANLLPGASKTKRPERLDTSLGMSLYEVRGTVELSRM</sequence>
<accession>S7MJA6</accession>
<dbReference type="GO" id="GO:0098793">
    <property type="term" value="C:presynapse"/>
    <property type="evidence" value="ECO:0007669"/>
    <property type="project" value="GOC"/>
</dbReference>
<dbReference type="Gene3D" id="2.60.40.150">
    <property type="entry name" value="C2 domain"/>
    <property type="match status" value="1"/>
</dbReference>
<dbReference type="InterPro" id="IPR043566">
    <property type="entry name" value="Rabphilin/DOC2/Noc2"/>
</dbReference>
<evidence type="ECO:0000313" key="3">
    <source>
        <dbReference type="Proteomes" id="UP000052978"/>
    </source>
</evidence>
<reference evidence="2 3" key="1">
    <citation type="journal article" date="2013" name="Nat. Commun.">
        <title>Genome analysis reveals insights into physiology and longevity of the Brandt's bat Myotis brandtii.</title>
        <authorList>
            <person name="Seim I."/>
            <person name="Fang X."/>
            <person name="Xiong Z."/>
            <person name="Lobanov A.V."/>
            <person name="Huang Z."/>
            <person name="Ma S."/>
            <person name="Feng Y."/>
            <person name="Turanov A.A."/>
            <person name="Zhu Y."/>
            <person name="Lenz T.L."/>
            <person name="Gerashchenko M.V."/>
            <person name="Fan D."/>
            <person name="Hee Yim S."/>
            <person name="Yao X."/>
            <person name="Jordan D."/>
            <person name="Xiong Y."/>
            <person name="Ma Y."/>
            <person name="Lyapunov A.N."/>
            <person name="Chen G."/>
            <person name="Kulakova O.I."/>
            <person name="Sun Y."/>
            <person name="Lee S.G."/>
            <person name="Bronson R.T."/>
            <person name="Moskalev A.A."/>
            <person name="Sunyaev S.R."/>
            <person name="Zhang G."/>
            <person name="Krogh A."/>
            <person name="Wang J."/>
            <person name="Gladyshev V.N."/>
        </authorList>
    </citation>
    <scope>NUCLEOTIDE SEQUENCE [LARGE SCALE GENOMIC DNA]</scope>
</reference>
<dbReference type="Proteomes" id="UP000052978">
    <property type="component" value="Unassembled WGS sequence"/>
</dbReference>
<dbReference type="PANTHER" id="PTHR45729:SF7">
    <property type="entry name" value="DOUBLE C2-LIKE DOMAIN-CONTAINING PROTEIN GAMMA"/>
    <property type="match status" value="1"/>
</dbReference>
<gene>
    <name evidence="2" type="ORF">D623_10035503</name>
</gene>
<dbReference type="GO" id="GO:0006887">
    <property type="term" value="P:exocytosis"/>
    <property type="evidence" value="ECO:0007669"/>
    <property type="project" value="TreeGrafter"/>
</dbReference>
<dbReference type="GO" id="GO:0017158">
    <property type="term" value="P:regulation of calcium ion-dependent exocytosis"/>
    <property type="evidence" value="ECO:0007669"/>
    <property type="project" value="TreeGrafter"/>
</dbReference>
<keyword evidence="1" id="KW-0479">Metal-binding</keyword>
<organism evidence="2 3">
    <name type="scientific">Myotis brandtii</name>
    <name type="common">Brandt's bat</name>
    <dbReference type="NCBI Taxonomy" id="109478"/>
    <lineage>
        <taxon>Eukaryota</taxon>
        <taxon>Metazoa</taxon>
        <taxon>Chordata</taxon>
        <taxon>Craniata</taxon>
        <taxon>Vertebrata</taxon>
        <taxon>Euteleostomi</taxon>
        <taxon>Mammalia</taxon>
        <taxon>Eutheria</taxon>
        <taxon>Laurasiatheria</taxon>
        <taxon>Chiroptera</taxon>
        <taxon>Yangochiroptera</taxon>
        <taxon>Vespertilionidae</taxon>
        <taxon>Myotis</taxon>
    </lineage>
</organism>
<dbReference type="EMBL" id="KE161360">
    <property type="protein sequence ID" value="EPQ03390.1"/>
    <property type="molecule type" value="Genomic_DNA"/>
</dbReference>
<name>S7MJA6_MYOBR</name>
<dbReference type="SUPFAM" id="SSF49562">
    <property type="entry name" value="C2 domain (Calcium/lipid-binding domain, CaLB)"/>
    <property type="match status" value="1"/>
</dbReference>
<proteinExistence type="predicted"/>
<evidence type="ECO:0000313" key="2">
    <source>
        <dbReference type="EMBL" id="EPQ03390.1"/>
    </source>
</evidence>
<dbReference type="InterPro" id="IPR035892">
    <property type="entry name" value="C2_domain_sf"/>
</dbReference>
<keyword evidence="3" id="KW-1185">Reference proteome</keyword>
<dbReference type="PANTHER" id="PTHR45729">
    <property type="entry name" value="RABPHILIN, ISOFORM A"/>
    <property type="match status" value="1"/>
</dbReference>
<evidence type="ECO:0000256" key="1">
    <source>
        <dbReference type="ARBA" id="ARBA00022723"/>
    </source>
</evidence>
<dbReference type="GO" id="GO:0046872">
    <property type="term" value="F:metal ion binding"/>
    <property type="evidence" value="ECO:0007669"/>
    <property type="project" value="UniProtKB-KW"/>
</dbReference>
<protein>
    <submittedName>
        <fullName evidence="2">Double C2-like domain-containing protein gamma</fullName>
    </submittedName>
</protein>
<dbReference type="AlphaFoldDB" id="S7MJA6"/>